<keyword evidence="3" id="KW-1185">Reference proteome</keyword>
<accession>A0A7Y9XEH1</accession>
<sequence length="250" mass="26126">MTRVGFLYPGFSAEDDYKAFADLLGGDVELSVVHTLMREDAHRVDALLDVGGDEVLDRGARELAAMEVDAAVWACTSGSFVFGWEGARRQIEGVRRAAGAPSSSTSFAFVHALSQLGVSRVAIAATYPDDVAQRFVEFLTEAGVTVLSMASHGIATAAEVGGLDPDDVLDFVISNDHPRAEAVLVPDTALHSAHLIDPLEALLGKTVLTANQVSVWEGLRLAGVTAGQGRGPGVLLRSGSAAVNSALASR</sequence>
<organism evidence="2 3">
    <name type="scientific">Nocardiopsis sinuspersici</name>
    <dbReference type="NCBI Taxonomy" id="501010"/>
    <lineage>
        <taxon>Bacteria</taxon>
        <taxon>Bacillati</taxon>
        <taxon>Actinomycetota</taxon>
        <taxon>Actinomycetes</taxon>
        <taxon>Streptosporangiales</taxon>
        <taxon>Nocardiopsidaceae</taxon>
        <taxon>Nocardiopsis</taxon>
    </lineage>
</organism>
<proteinExistence type="predicted"/>
<dbReference type="Proteomes" id="UP000584931">
    <property type="component" value="Unassembled WGS sequence"/>
</dbReference>
<evidence type="ECO:0000313" key="1">
    <source>
        <dbReference type="EMBL" id="NYH52865.1"/>
    </source>
</evidence>
<dbReference type="InterPro" id="IPR053714">
    <property type="entry name" value="Iso_Racemase_Enz_sf"/>
</dbReference>
<reference evidence="2" key="1">
    <citation type="submission" date="2016-08" db="EMBL/GenBank/DDBJ databases">
        <authorList>
            <person name="Seilhamer J.J."/>
        </authorList>
    </citation>
    <scope>NUCLEOTIDE SEQUENCE [LARGE SCALE GENOMIC DNA]</scope>
    <source>
        <strain evidence="2">UTMC102</strain>
    </source>
</reference>
<accession>A0A1V3C668</accession>
<evidence type="ECO:0000313" key="2">
    <source>
        <dbReference type="EMBL" id="OOC56267.1"/>
    </source>
</evidence>
<dbReference type="Proteomes" id="UP000189004">
    <property type="component" value="Unassembled WGS sequence"/>
</dbReference>
<reference evidence="1 4" key="3">
    <citation type="submission" date="2020-07" db="EMBL/GenBank/DDBJ databases">
        <title>Sequencing the genomes of 1000 actinobacteria strains.</title>
        <authorList>
            <person name="Klenk H.-P."/>
        </authorList>
    </citation>
    <scope>NUCLEOTIDE SEQUENCE [LARGE SCALE GENOMIC DNA]</scope>
    <source>
        <strain evidence="1 4">DSM 45278</strain>
    </source>
</reference>
<dbReference type="Pfam" id="PF17645">
    <property type="entry name" value="Amdase"/>
    <property type="match status" value="1"/>
</dbReference>
<keyword evidence="2" id="KW-0413">Isomerase</keyword>
<dbReference type="InterPro" id="IPR026286">
    <property type="entry name" value="MaiA/AMDase"/>
</dbReference>
<dbReference type="EMBL" id="JACCHL010000001">
    <property type="protein sequence ID" value="NYH52865.1"/>
    <property type="molecule type" value="Genomic_DNA"/>
</dbReference>
<protein>
    <submittedName>
        <fullName evidence="2">Maleate cis-trans isomerase</fullName>
    </submittedName>
</protein>
<dbReference type="PANTHER" id="PTHR40267">
    <property type="entry name" value="BLR3294 PROTEIN"/>
    <property type="match status" value="1"/>
</dbReference>
<dbReference type="STRING" id="501010.NOSIN_22600"/>
<gene>
    <name evidence="1" type="ORF">HNR06_002454</name>
    <name evidence="2" type="ORF">NOSIN_22600</name>
</gene>
<dbReference type="RefSeq" id="WP_077692707.1">
    <property type="nucleotide sequence ID" value="NZ_JACCHL010000001.1"/>
</dbReference>
<evidence type="ECO:0000313" key="4">
    <source>
        <dbReference type="Proteomes" id="UP000584931"/>
    </source>
</evidence>
<comment type="caution">
    <text evidence="2">The sequence shown here is derived from an EMBL/GenBank/DDBJ whole genome shotgun (WGS) entry which is preliminary data.</text>
</comment>
<evidence type="ECO:0000313" key="3">
    <source>
        <dbReference type="Proteomes" id="UP000189004"/>
    </source>
</evidence>
<dbReference type="OrthoDB" id="4537983at2"/>
<dbReference type="PANTHER" id="PTHR40267:SF1">
    <property type="entry name" value="BLR3294 PROTEIN"/>
    <property type="match status" value="1"/>
</dbReference>
<dbReference type="EMBL" id="MCOK01000001">
    <property type="protein sequence ID" value="OOC56267.1"/>
    <property type="molecule type" value="Genomic_DNA"/>
</dbReference>
<dbReference type="Gene3D" id="3.40.50.12500">
    <property type="match status" value="1"/>
</dbReference>
<reference evidence="3" key="2">
    <citation type="submission" date="2016-08" db="EMBL/GenBank/DDBJ databases">
        <authorList>
            <person name="Tokovenko B."/>
            <person name="Kalinowski J."/>
        </authorList>
    </citation>
    <scope>NUCLEOTIDE SEQUENCE [LARGE SCALE GENOMIC DNA]</scope>
    <source>
        <strain evidence="3">UTMC102</strain>
    </source>
</reference>
<dbReference type="PIRSF" id="PIRSF015736">
    <property type="entry name" value="MI"/>
    <property type="match status" value="1"/>
</dbReference>
<name>A0A1V3C668_9ACTN</name>
<dbReference type="GO" id="GO:0016853">
    <property type="term" value="F:isomerase activity"/>
    <property type="evidence" value="ECO:0007669"/>
    <property type="project" value="UniProtKB-KW"/>
</dbReference>
<dbReference type="AlphaFoldDB" id="A0A1V3C668"/>